<comment type="caution">
    <text evidence="2">The sequence shown here is derived from an EMBL/GenBank/DDBJ whole genome shotgun (WGS) entry which is preliminary data.</text>
</comment>
<protein>
    <submittedName>
        <fullName evidence="2">Uncharacterized protein</fullName>
    </submittedName>
</protein>
<feature type="region of interest" description="Disordered" evidence="1">
    <location>
        <begin position="463"/>
        <end position="505"/>
    </location>
</feature>
<feature type="compositionally biased region" description="Low complexity" evidence="1">
    <location>
        <begin position="665"/>
        <end position="677"/>
    </location>
</feature>
<dbReference type="EMBL" id="MCGR01000099">
    <property type="protein sequence ID" value="ORY54270.1"/>
    <property type="molecule type" value="Genomic_DNA"/>
</dbReference>
<feature type="compositionally biased region" description="Low complexity" evidence="1">
    <location>
        <begin position="305"/>
        <end position="321"/>
    </location>
</feature>
<accession>A0A1Y2D4U8</accession>
<feature type="region of interest" description="Disordered" evidence="1">
    <location>
        <begin position="531"/>
        <end position="581"/>
    </location>
</feature>
<sequence>MERTLAVFYSPTPSLRTKLEEALLQAGFNVRDQVEAVDEELEEAGLEPSGQGEEVKHWAVVLERRDAVKALKDLKGEGHAALNPKALSALFPDLKMHCSPSLSAANMSISTLFPQLNSLTTPSPSPAAAAPASSVEGTPTPSKPFALSNLAHPAPLVLNTNAREKQLSPSIERALRDLELKEESRRRKISGGSAGSRSSLGVALAAEKPNGQEQEQEQETEEETDEEGETGGDGRRVFSARSRDTTAEFNVYPDAEDDTLQPHDTLPKDEQQEELASPAVEEEQPFSPLAPSDSVSLSSAHRLTRQTSTISSSASTTSATSSHRRTRSSLSAPAIQPRMTKAAALRLGIPYEPTPMRRQSSVNSVITTSSSTESRVVPTPKSLAAPSIAPRPTKASALRDGTGAPASAAPVKRRETIGTAERAALDRQRRASLAGGEVSALQQQQRPKVEVRMSKAAMLRQGMELPPSAAAMRRQASESSATSDASAESVKATRRQSLSGAIKSTAAPKILPRQTKASALRTGVDSPIMTRGRSASALEDLREEGADDGPSAPPMVRAKTTTSFEGVPGHKRRESVGVPSLSAPPKIAVRLTKAAALRTGQEVQPSPAMRRQASATSSEGGEGGFEGVPGHKRRESIQVASTAKPKIQPRMSRASMLRLGMEVESPSLRRTSSTPTPVDFEGGELAVPFALSLEPS</sequence>
<organism evidence="2 3">
    <name type="scientific">Leucosporidium creatinivorum</name>
    <dbReference type="NCBI Taxonomy" id="106004"/>
    <lineage>
        <taxon>Eukaryota</taxon>
        <taxon>Fungi</taxon>
        <taxon>Dikarya</taxon>
        <taxon>Basidiomycota</taxon>
        <taxon>Pucciniomycotina</taxon>
        <taxon>Microbotryomycetes</taxon>
        <taxon>Leucosporidiales</taxon>
        <taxon>Leucosporidium</taxon>
    </lineage>
</organism>
<proteinExistence type="predicted"/>
<feature type="compositionally biased region" description="Low complexity" evidence="1">
    <location>
        <begin position="360"/>
        <end position="379"/>
    </location>
</feature>
<dbReference type="AlphaFoldDB" id="A0A1Y2D4U8"/>
<feature type="compositionally biased region" description="Acidic residues" evidence="1">
    <location>
        <begin position="214"/>
        <end position="230"/>
    </location>
</feature>
<dbReference type="InParanoid" id="A0A1Y2D4U8"/>
<dbReference type="OrthoDB" id="2162449at2759"/>
<keyword evidence="3" id="KW-1185">Reference proteome</keyword>
<feature type="region of interest" description="Disordered" evidence="1">
    <location>
        <begin position="121"/>
        <end position="148"/>
    </location>
</feature>
<evidence type="ECO:0000313" key="2">
    <source>
        <dbReference type="EMBL" id="ORY54270.1"/>
    </source>
</evidence>
<feature type="compositionally biased region" description="Basic and acidic residues" evidence="1">
    <location>
        <begin position="232"/>
        <end position="246"/>
    </location>
</feature>
<evidence type="ECO:0000313" key="3">
    <source>
        <dbReference type="Proteomes" id="UP000193467"/>
    </source>
</evidence>
<dbReference type="Proteomes" id="UP000193467">
    <property type="component" value="Unassembled WGS sequence"/>
</dbReference>
<gene>
    <name evidence="2" type="ORF">BCR35DRAFT_227139</name>
</gene>
<name>A0A1Y2D4U8_9BASI</name>
<feature type="region of interest" description="Disordered" evidence="1">
    <location>
        <begin position="598"/>
        <end position="682"/>
    </location>
</feature>
<feature type="region of interest" description="Disordered" evidence="1">
    <location>
        <begin position="206"/>
        <end position="339"/>
    </location>
</feature>
<evidence type="ECO:0000256" key="1">
    <source>
        <dbReference type="SAM" id="MobiDB-lite"/>
    </source>
</evidence>
<feature type="compositionally biased region" description="Low complexity" evidence="1">
    <location>
        <begin position="477"/>
        <end position="489"/>
    </location>
</feature>
<feature type="region of interest" description="Disordered" evidence="1">
    <location>
        <begin position="353"/>
        <end position="449"/>
    </location>
</feature>
<reference evidence="2 3" key="1">
    <citation type="submission" date="2016-07" db="EMBL/GenBank/DDBJ databases">
        <title>Pervasive Adenine N6-methylation of Active Genes in Fungi.</title>
        <authorList>
            <consortium name="DOE Joint Genome Institute"/>
            <person name="Mondo S.J."/>
            <person name="Dannebaum R.O."/>
            <person name="Kuo R.C."/>
            <person name="Labutti K."/>
            <person name="Haridas S."/>
            <person name="Kuo A."/>
            <person name="Salamov A."/>
            <person name="Ahrendt S.R."/>
            <person name="Lipzen A."/>
            <person name="Sullivan W."/>
            <person name="Andreopoulos W.B."/>
            <person name="Clum A."/>
            <person name="Lindquist E."/>
            <person name="Daum C."/>
            <person name="Ramamoorthy G.K."/>
            <person name="Gryganskyi A."/>
            <person name="Culley D."/>
            <person name="Magnuson J.K."/>
            <person name="James T.Y."/>
            <person name="O'Malley M.A."/>
            <person name="Stajich J.E."/>
            <person name="Spatafora J.W."/>
            <person name="Visel A."/>
            <person name="Grigoriev I.V."/>
        </authorList>
    </citation>
    <scope>NUCLEOTIDE SEQUENCE [LARGE SCALE GENOMIC DNA]</scope>
    <source>
        <strain evidence="2 3">62-1032</strain>
    </source>
</reference>
<dbReference type="STRING" id="106004.A0A1Y2D4U8"/>